<dbReference type="InterPro" id="IPR031356">
    <property type="entry name" value="Stealth_CR4"/>
</dbReference>
<feature type="compositionally biased region" description="Basic residues" evidence="14">
    <location>
        <begin position="684"/>
        <end position="696"/>
    </location>
</feature>
<dbReference type="Pfam" id="PF00271">
    <property type="entry name" value="Helicase_C"/>
    <property type="match status" value="1"/>
</dbReference>
<evidence type="ECO:0000256" key="7">
    <source>
        <dbReference type="ARBA" id="ARBA00022806"/>
    </source>
</evidence>
<dbReference type="Pfam" id="PF04979">
    <property type="entry name" value="IPP-2"/>
    <property type="match status" value="1"/>
</dbReference>
<dbReference type="InterPro" id="IPR027417">
    <property type="entry name" value="P-loop_NTPase"/>
</dbReference>
<dbReference type="SMART" id="SM00487">
    <property type="entry name" value="DEXDc"/>
    <property type="match status" value="1"/>
</dbReference>
<dbReference type="PANTHER" id="PTHR24045">
    <property type="match status" value="1"/>
</dbReference>
<feature type="domain" description="Helicase ATP-binding" evidence="16">
    <location>
        <begin position="191"/>
        <end position="375"/>
    </location>
</feature>
<dbReference type="SUPFAM" id="SSF47473">
    <property type="entry name" value="EF-hand"/>
    <property type="match status" value="1"/>
</dbReference>
<dbReference type="InterPro" id="IPR021520">
    <property type="entry name" value="Stealth_CR2"/>
</dbReference>
<keyword evidence="4" id="KW-0677">Repeat</keyword>
<keyword evidence="7" id="KW-0347">Helicase</keyword>
<evidence type="ECO:0000256" key="14">
    <source>
        <dbReference type="SAM" id="MobiDB-lite"/>
    </source>
</evidence>
<evidence type="ECO:0000256" key="13">
    <source>
        <dbReference type="ARBA" id="ARBA00038002"/>
    </source>
</evidence>
<dbReference type="GO" id="GO:0004386">
    <property type="term" value="F:helicase activity"/>
    <property type="evidence" value="ECO:0007669"/>
    <property type="project" value="UniProtKB-KW"/>
</dbReference>
<dbReference type="InterPro" id="IPR007062">
    <property type="entry name" value="PPI-2"/>
</dbReference>
<dbReference type="CDD" id="cd17960">
    <property type="entry name" value="DEADc_DDX55"/>
    <property type="match status" value="1"/>
</dbReference>
<dbReference type="InterPro" id="IPR031357">
    <property type="entry name" value="Stealth_CR3"/>
</dbReference>
<dbReference type="PROSITE" id="PS51192">
    <property type="entry name" value="HELICASE_ATP_BIND_1"/>
    <property type="match status" value="1"/>
</dbReference>
<dbReference type="GO" id="GO:0004864">
    <property type="term" value="F:protein phosphatase inhibitor activity"/>
    <property type="evidence" value="ECO:0007669"/>
    <property type="project" value="InterPro"/>
</dbReference>
<dbReference type="GO" id="GO:0016256">
    <property type="term" value="P:N-glycan processing to lysosome"/>
    <property type="evidence" value="ECO:0007669"/>
    <property type="project" value="TreeGrafter"/>
</dbReference>
<evidence type="ECO:0000256" key="11">
    <source>
        <dbReference type="ARBA" id="ARBA00023157"/>
    </source>
</evidence>
<dbReference type="PROSITE" id="PS00039">
    <property type="entry name" value="DEAD_ATP_HELICASE"/>
    <property type="match status" value="1"/>
</dbReference>
<dbReference type="Proteomes" id="UP000719412">
    <property type="component" value="Unassembled WGS sequence"/>
</dbReference>
<evidence type="ECO:0000256" key="2">
    <source>
        <dbReference type="ARBA" id="ARBA00007583"/>
    </source>
</evidence>
<dbReference type="GO" id="GO:0005524">
    <property type="term" value="F:ATP binding"/>
    <property type="evidence" value="ECO:0007669"/>
    <property type="project" value="UniProtKB-KW"/>
</dbReference>
<evidence type="ECO:0000256" key="5">
    <source>
        <dbReference type="ARBA" id="ARBA00022741"/>
    </source>
</evidence>
<keyword evidence="19" id="KW-1185">Reference proteome</keyword>
<evidence type="ECO:0000256" key="6">
    <source>
        <dbReference type="ARBA" id="ARBA00022801"/>
    </source>
</evidence>
<comment type="similarity">
    <text evidence="13">Belongs to the DEAD box helicase family. DDX55/SPB4 subfamily.</text>
</comment>
<feature type="compositionally biased region" description="Acidic residues" evidence="14">
    <location>
        <begin position="100"/>
        <end position="110"/>
    </location>
</feature>
<feature type="compositionally biased region" description="Basic and acidic residues" evidence="14">
    <location>
        <begin position="697"/>
        <end position="706"/>
    </location>
</feature>
<keyword evidence="11" id="KW-1015">Disulfide bond</keyword>
<evidence type="ECO:0000256" key="9">
    <source>
        <dbReference type="ARBA" id="ARBA00022884"/>
    </source>
</evidence>
<feature type="region of interest" description="Disordered" evidence="14">
    <location>
        <begin position="142"/>
        <end position="189"/>
    </location>
</feature>
<keyword evidence="10" id="KW-0175">Coiled coil</keyword>
<dbReference type="SMART" id="SM01178">
    <property type="entry name" value="DUF4217"/>
    <property type="match status" value="1"/>
</dbReference>
<feature type="domain" description="Helicase C-terminal" evidence="17">
    <location>
        <begin position="401"/>
        <end position="552"/>
    </location>
</feature>
<dbReference type="SMART" id="SM00490">
    <property type="entry name" value="HELICc"/>
    <property type="match status" value="1"/>
</dbReference>
<dbReference type="InterPro" id="IPR047141">
    <property type="entry name" value="Stealth"/>
</dbReference>
<dbReference type="InterPro" id="IPR014001">
    <property type="entry name" value="Helicase_ATP-bd"/>
</dbReference>
<dbReference type="Pfam" id="PF11380">
    <property type="entry name" value="Stealth_CR2"/>
    <property type="match status" value="1"/>
</dbReference>
<evidence type="ECO:0000256" key="12">
    <source>
        <dbReference type="ARBA" id="ARBA00023180"/>
    </source>
</evidence>
<dbReference type="PROSITE" id="PS50258">
    <property type="entry name" value="LNR"/>
    <property type="match status" value="1"/>
</dbReference>
<dbReference type="Pfam" id="PF23681">
    <property type="entry name" value="CTT_SPB4"/>
    <property type="match status" value="1"/>
</dbReference>
<dbReference type="Pfam" id="PF17103">
    <property type="entry name" value="Stealth_CR4"/>
    <property type="match status" value="1"/>
</dbReference>
<feature type="compositionally biased region" description="Low complexity" evidence="14">
    <location>
        <begin position="152"/>
        <end position="161"/>
    </location>
</feature>
<evidence type="ECO:0000313" key="19">
    <source>
        <dbReference type="Proteomes" id="UP000719412"/>
    </source>
</evidence>
<dbReference type="Gene3D" id="6.10.250.1050">
    <property type="match status" value="2"/>
</dbReference>
<comment type="caution">
    <text evidence="18">The sequence shown here is derived from an EMBL/GenBank/DDBJ whole genome shotgun (WGS) entry which is preliminary data.</text>
</comment>
<dbReference type="GO" id="GO:0005794">
    <property type="term" value="C:Golgi apparatus"/>
    <property type="evidence" value="ECO:0007669"/>
    <property type="project" value="TreeGrafter"/>
</dbReference>
<feature type="region of interest" description="Disordered" evidence="14">
    <location>
        <begin position="88"/>
        <end position="121"/>
    </location>
</feature>
<dbReference type="InterPro" id="IPR011545">
    <property type="entry name" value="DEAD/DEAH_box_helicase_dom"/>
</dbReference>
<dbReference type="Pfam" id="PF17102">
    <property type="entry name" value="Stealth_CR3"/>
    <property type="match status" value="1"/>
</dbReference>
<feature type="compositionally biased region" description="Basic and acidic residues" evidence="14">
    <location>
        <begin position="111"/>
        <end position="121"/>
    </location>
</feature>
<evidence type="ECO:0000259" key="17">
    <source>
        <dbReference type="PROSITE" id="PS51194"/>
    </source>
</evidence>
<dbReference type="Pfam" id="PF00066">
    <property type="entry name" value="Notch"/>
    <property type="match status" value="1"/>
</dbReference>
<accession>A0A8J6H9F6</accession>
<dbReference type="EMBL" id="JABDTM020027994">
    <property type="protein sequence ID" value="KAH0809673.1"/>
    <property type="molecule type" value="Genomic_DNA"/>
</dbReference>
<proteinExistence type="inferred from homology"/>
<feature type="region of interest" description="Disordered" evidence="14">
    <location>
        <begin position="684"/>
        <end position="715"/>
    </location>
</feature>
<gene>
    <name evidence="18" type="ORF">GEV33_013120</name>
</gene>
<keyword evidence="3" id="KW-0808">Transferase</keyword>
<dbReference type="Gene3D" id="4.10.470.20">
    <property type="match status" value="1"/>
</dbReference>
<dbReference type="GO" id="GO:0016787">
    <property type="term" value="F:hydrolase activity"/>
    <property type="evidence" value="ECO:0007669"/>
    <property type="project" value="UniProtKB-KW"/>
</dbReference>
<evidence type="ECO:0000256" key="8">
    <source>
        <dbReference type="ARBA" id="ARBA00022840"/>
    </source>
</evidence>
<dbReference type="InterPro" id="IPR000800">
    <property type="entry name" value="Notch_dom"/>
</dbReference>
<evidence type="ECO:0000256" key="1">
    <source>
        <dbReference type="ARBA" id="ARBA00005472"/>
    </source>
</evidence>
<feature type="domain" description="LNR" evidence="15">
    <location>
        <begin position="907"/>
        <end position="937"/>
    </location>
</feature>
<dbReference type="GO" id="GO:0003976">
    <property type="term" value="F:UDP-N-acetylglucosamine-lysosomal-enzyme N-acetylglucosaminephosphotransferase activity"/>
    <property type="evidence" value="ECO:0007669"/>
    <property type="project" value="TreeGrafter"/>
</dbReference>
<dbReference type="Pfam" id="PF00270">
    <property type="entry name" value="DEAD"/>
    <property type="match status" value="1"/>
</dbReference>
<evidence type="ECO:0000259" key="16">
    <source>
        <dbReference type="PROSITE" id="PS51192"/>
    </source>
</evidence>
<dbReference type="InterPro" id="IPR011992">
    <property type="entry name" value="EF-hand-dom_pair"/>
</dbReference>
<feature type="region of interest" description="Disordered" evidence="14">
    <location>
        <begin position="1"/>
        <end position="27"/>
    </location>
</feature>
<reference evidence="18" key="2">
    <citation type="submission" date="2021-08" db="EMBL/GenBank/DDBJ databases">
        <authorList>
            <person name="Eriksson T."/>
        </authorList>
    </citation>
    <scope>NUCLEOTIDE SEQUENCE</scope>
    <source>
        <strain evidence="18">Stoneville</strain>
        <tissue evidence="18">Whole head</tissue>
    </source>
</reference>
<keyword evidence="8" id="KW-0067">ATP-binding</keyword>
<dbReference type="SUPFAM" id="SSF52540">
    <property type="entry name" value="P-loop containing nucleoside triphosphate hydrolases"/>
    <property type="match status" value="2"/>
</dbReference>
<dbReference type="PROSITE" id="PS51194">
    <property type="entry name" value="HELICASE_CTER"/>
    <property type="match status" value="1"/>
</dbReference>
<dbReference type="PANTHER" id="PTHR24045:SF0">
    <property type="entry name" value="N-ACETYLGLUCOSAMINE-1-PHOSPHOTRANSFERASE SUBUNITS ALPHA_BETA"/>
    <property type="match status" value="1"/>
</dbReference>
<dbReference type="InterPro" id="IPR001650">
    <property type="entry name" value="Helicase_C-like"/>
</dbReference>
<evidence type="ECO:0000313" key="18">
    <source>
        <dbReference type="EMBL" id="KAH0809673.1"/>
    </source>
</evidence>
<keyword evidence="9" id="KW-0694">RNA-binding</keyword>
<evidence type="ECO:0008006" key="20">
    <source>
        <dbReference type="Google" id="ProtNLM"/>
    </source>
</evidence>
<dbReference type="InterPro" id="IPR025313">
    <property type="entry name" value="SPB4-like_CTE"/>
</dbReference>
<protein>
    <recommendedName>
        <fullName evidence="20">RNA helicase</fullName>
    </recommendedName>
</protein>
<evidence type="ECO:0000259" key="15">
    <source>
        <dbReference type="PROSITE" id="PS50258"/>
    </source>
</evidence>
<dbReference type="GO" id="GO:0009966">
    <property type="term" value="P:regulation of signal transduction"/>
    <property type="evidence" value="ECO:0007669"/>
    <property type="project" value="InterPro"/>
</dbReference>
<sequence length="1319" mass="151413">MADNLQKRPSKGILKNSSSFDKQDVRATARKSLKETTWDEMNIIATLHPADKDYGHMKIDEPKTPYNYLDPDKVDGLNLAELEQKIKSGAALPPKALMQEESDDEDEDLSPEEKAKKREFENKRKKHYNEFYAVKLARKLLEEEEDDEGEGSPKSGGSSPKGAGGSSKKSDGSPKKNSPKHKNDQSCSATIPQLINKKDVVAEAVTGSGKTLAFLIPLLEILKTRQIEQKWKKHEIGALIISPTRELALQTEQVLVKLLVFVTGITRLLLVGGNSVEHDLDHFKRKGGNIIICTPGRFEDLLSRKTELNLTASLKSLEILILDEADRLLDYGFQKSVDTILSYLPRQRRTGLFSATQTKQMQDLIRAGLRNPVLVSVSVKDKHSTPELLENYYIVVNNNNKLAALLSFFECEEVKKGMLFLPTCACVDYWSGILPHVFGTKIDMPVLAMHGKMKDKRRKILDKFKGLSKGLLLCTDVLSRGIDIPEVDWVVQWDPPANASAFVHRVGRTARQGRQGSSVILLLDTEEAYVHFIEKNQRVKLHLIRDRSNDDSSTSLTKSLRDLQKTDRDLMERAIRAFVSHIRAYSKHECSLLLRVKELPFAQVAHTYGLLQLPKMPELKTVDSSSFDNTDDVDLSTIPYKDKKREAVRQEKLKIYKDTGSWPGRKDKTVKKATEPWSLAKQKKLNKKAKKLKRNRAKEGHGDEPAKKKKKTGGVSEQEFAELAKDVALMKKLKKKRISEITYHFLNDCPRDEPIDVVYTWVNGSDPRFVKLLNTYLRKETGVRVDSSAQRYDDKNELKFSLRSLEKFAPWVGHVYIVTNGQIPHWLNLDCDKVSLITHDEIFTDKYNLPTFSSPAIELHLHRIPGLSKRFIYFNDDVFLRSPIYKDDFISPSRGFLIYLAWLLPMCSPDCSWLYVADGHCDNACNNPNCQMDGGDCDAAYKTLLGDVIVKLSDYDAPEQTQQTNYDKILFTLQNTTSGRNFSVVRHLQNNANVSELIAEHNKKVIQLDKLKRRKLRKKLSGEYKLRRSVDAYAASLQHTNRILNEFYGFSVRKVPAHAPILIDKEIMEEAQKKFRRYFAKTARNRFRSVDDVQFAFAYYYFVIHEKVEVGIDEIFTRFDTDSSGIWSETEIRTVMTKLYDLPISDESFGQFTSILMNCSGYSPKSDIFITKEIVTGCNRLSFFLQLNFGIRHKYKFEMIKDAERKHVFFKMLNSNVTEVFNQLDEIRKNTKKFVCLNDNLDQMRSVDNQMIKRLMLDFYISLFPIPSKFELPEHYRNRFLYIKDYVAMNIRSDLGRREVVRARATHAPPYVRTRELKA</sequence>
<keyword evidence="5" id="KW-0547">Nucleotide-binding</keyword>
<dbReference type="Pfam" id="PF13959">
    <property type="entry name" value="CTE_SPB4"/>
    <property type="match status" value="1"/>
</dbReference>
<reference evidence="18" key="1">
    <citation type="journal article" date="2020" name="J Insects Food Feed">
        <title>The yellow mealworm (Tenebrio molitor) genome: a resource for the emerging insects as food and feed industry.</title>
        <authorList>
            <person name="Eriksson T."/>
            <person name="Andere A."/>
            <person name="Kelstrup H."/>
            <person name="Emery V."/>
            <person name="Picard C."/>
        </authorList>
    </citation>
    <scope>NUCLEOTIDE SEQUENCE</scope>
    <source>
        <strain evidence="18">Stoneville</strain>
        <tissue evidence="18">Whole head</tissue>
    </source>
</reference>
<evidence type="ECO:0000256" key="3">
    <source>
        <dbReference type="ARBA" id="ARBA00022679"/>
    </source>
</evidence>
<dbReference type="InterPro" id="IPR000629">
    <property type="entry name" value="RNA-helicase_DEAD-box_CS"/>
</dbReference>
<keyword evidence="12" id="KW-0325">Glycoprotein</keyword>
<dbReference type="GO" id="GO:0003723">
    <property type="term" value="F:RNA binding"/>
    <property type="evidence" value="ECO:0007669"/>
    <property type="project" value="UniProtKB-KW"/>
</dbReference>
<dbReference type="Pfam" id="PF17101">
    <property type="entry name" value="Stealth_CR1"/>
    <property type="match status" value="1"/>
</dbReference>
<dbReference type="InterPro" id="IPR031358">
    <property type="entry name" value="Stealth_CR1"/>
</dbReference>
<name>A0A8J6H9F6_TENMO</name>
<comment type="similarity">
    <text evidence="1">Belongs to the protein phosphatase inhibitor 2 family.</text>
</comment>
<dbReference type="InterPro" id="IPR056330">
    <property type="entry name" value="CTT_SPB4"/>
</dbReference>
<dbReference type="CDD" id="cd18787">
    <property type="entry name" value="SF2_C_DEAD"/>
    <property type="match status" value="1"/>
</dbReference>
<evidence type="ECO:0000256" key="4">
    <source>
        <dbReference type="ARBA" id="ARBA00022737"/>
    </source>
</evidence>
<evidence type="ECO:0000256" key="10">
    <source>
        <dbReference type="ARBA" id="ARBA00023054"/>
    </source>
</evidence>
<comment type="similarity">
    <text evidence="2">Belongs to the stealth family.</text>
</comment>
<dbReference type="GO" id="GO:0046835">
    <property type="term" value="P:carbohydrate phosphorylation"/>
    <property type="evidence" value="ECO:0007669"/>
    <property type="project" value="TreeGrafter"/>
</dbReference>
<dbReference type="SMART" id="SM00004">
    <property type="entry name" value="NL"/>
    <property type="match status" value="1"/>
</dbReference>
<dbReference type="Gene3D" id="3.40.50.300">
    <property type="entry name" value="P-loop containing nucleotide triphosphate hydrolases"/>
    <property type="match status" value="2"/>
</dbReference>
<organism evidence="18 19">
    <name type="scientific">Tenebrio molitor</name>
    <name type="common">Yellow mealworm beetle</name>
    <dbReference type="NCBI Taxonomy" id="7067"/>
    <lineage>
        <taxon>Eukaryota</taxon>
        <taxon>Metazoa</taxon>
        <taxon>Ecdysozoa</taxon>
        <taxon>Arthropoda</taxon>
        <taxon>Hexapoda</taxon>
        <taxon>Insecta</taxon>
        <taxon>Pterygota</taxon>
        <taxon>Neoptera</taxon>
        <taxon>Endopterygota</taxon>
        <taxon>Coleoptera</taxon>
        <taxon>Polyphaga</taxon>
        <taxon>Cucujiformia</taxon>
        <taxon>Tenebrionidae</taxon>
        <taxon>Tenebrio</taxon>
    </lineage>
</organism>
<keyword evidence="6" id="KW-0378">Hydrolase</keyword>